<accession>A0AA37PZH1</accession>
<name>A0AA37PZH1_9BACT</name>
<evidence type="ECO:0000313" key="2">
    <source>
        <dbReference type="Proteomes" id="UP001161325"/>
    </source>
</evidence>
<dbReference type="RefSeq" id="WP_284347980.1">
    <property type="nucleotide sequence ID" value="NZ_BRXS01000001.1"/>
</dbReference>
<dbReference type="AlphaFoldDB" id="A0AA37PZH1"/>
<proteinExistence type="predicted"/>
<keyword evidence="2" id="KW-1185">Reference proteome</keyword>
<evidence type="ECO:0000313" key="1">
    <source>
        <dbReference type="EMBL" id="GLC23544.1"/>
    </source>
</evidence>
<dbReference type="EMBL" id="BRXS01000001">
    <property type="protein sequence ID" value="GLC23544.1"/>
    <property type="molecule type" value="Genomic_DNA"/>
</dbReference>
<reference evidence="1" key="1">
    <citation type="submission" date="2022-08" db="EMBL/GenBank/DDBJ databases">
        <title>Draft genome sequencing of Roseisolibacter agri AW1220.</title>
        <authorList>
            <person name="Tobiishi Y."/>
            <person name="Tonouchi A."/>
        </authorList>
    </citation>
    <scope>NUCLEOTIDE SEQUENCE</scope>
    <source>
        <strain evidence="1">AW1220</strain>
    </source>
</reference>
<protein>
    <submittedName>
        <fullName evidence="1">Uncharacterized protein</fullName>
    </submittedName>
</protein>
<dbReference type="Proteomes" id="UP001161325">
    <property type="component" value="Unassembled WGS sequence"/>
</dbReference>
<comment type="caution">
    <text evidence="1">The sequence shown here is derived from an EMBL/GenBank/DDBJ whole genome shotgun (WGS) entry which is preliminary data.</text>
</comment>
<sequence>MSYDLYLVRAPAGADDDFVEAIAMAAAESDGPAGPPDPAVEARKRALADALCAADPTLTASTPDHAAIAGYEGISIEESRRRHRQIEVYGPPDGHGILVTLHDDWVSLEMPHGRGDAGMATLLRYVGLLTRLGGFVAFDPQGPNVVDPSEYGGPRQPTPVGVHAVAPDDKAMRPWWRFW</sequence>
<organism evidence="1 2">
    <name type="scientific">Roseisolibacter agri</name>
    <dbReference type="NCBI Taxonomy" id="2014610"/>
    <lineage>
        <taxon>Bacteria</taxon>
        <taxon>Pseudomonadati</taxon>
        <taxon>Gemmatimonadota</taxon>
        <taxon>Gemmatimonadia</taxon>
        <taxon>Gemmatimonadales</taxon>
        <taxon>Gemmatimonadaceae</taxon>
        <taxon>Roseisolibacter</taxon>
    </lineage>
</organism>
<gene>
    <name evidence="1" type="ORF">rosag_00570</name>
</gene>